<dbReference type="EMBL" id="VSSQ01010789">
    <property type="protein sequence ID" value="MPM45221.1"/>
    <property type="molecule type" value="Genomic_DNA"/>
</dbReference>
<dbReference type="AlphaFoldDB" id="A0A644ZZ48"/>
<sequence length="33" mass="3413">MALPVLVAGLEAAITAAIRYKNSDIQKEGGAIQ</sequence>
<comment type="caution">
    <text evidence="1">The sequence shown here is derived from an EMBL/GenBank/DDBJ whole genome shotgun (WGS) entry which is preliminary data.</text>
</comment>
<protein>
    <submittedName>
        <fullName evidence="1">Uncharacterized protein</fullName>
    </submittedName>
</protein>
<reference evidence="1" key="1">
    <citation type="submission" date="2019-08" db="EMBL/GenBank/DDBJ databases">
        <authorList>
            <person name="Kucharzyk K."/>
            <person name="Murdoch R.W."/>
            <person name="Higgins S."/>
            <person name="Loffler F."/>
        </authorList>
    </citation>
    <scope>NUCLEOTIDE SEQUENCE</scope>
</reference>
<gene>
    <name evidence="1" type="ORF">SDC9_91907</name>
</gene>
<accession>A0A644ZZ48</accession>
<proteinExistence type="predicted"/>
<name>A0A644ZZ48_9ZZZZ</name>
<evidence type="ECO:0000313" key="1">
    <source>
        <dbReference type="EMBL" id="MPM45221.1"/>
    </source>
</evidence>
<organism evidence="1">
    <name type="scientific">bioreactor metagenome</name>
    <dbReference type="NCBI Taxonomy" id="1076179"/>
    <lineage>
        <taxon>unclassified sequences</taxon>
        <taxon>metagenomes</taxon>
        <taxon>ecological metagenomes</taxon>
    </lineage>
</organism>